<dbReference type="Proteomes" id="UP000198707">
    <property type="component" value="Unassembled WGS sequence"/>
</dbReference>
<reference evidence="2" key="1">
    <citation type="submission" date="2016-10" db="EMBL/GenBank/DDBJ databases">
        <authorList>
            <person name="Varghese N."/>
            <person name="Submissions S."/>
        </authorList>
    </citation>
    <scope>NUCLEOTIDE SEQUENCE [LARGE SCALE GENOMIC DNA]</scope>
    <source>
        <strain evidence="2">CGMCC 4.7038</strain>
    </source>
</reference>
<dbReference type="OrthoDB" id="5147309at2"/>
<name>A0A1H6S337_9ACTN</name>
<dbReference type="RefSeq" id="WP_092374203.1">
    <property type="nucleotide sequence ID" value="NZ_BOPI01000021.1"/>
</dbReference>
<evidence type="ECO:0000313" key="1">
    <source>
        <dbReference type="EMBL" id="SEI62309.1"/>
    </source>
</evidence>
<gene>
    <name evidence="1" type="ORF">SAMN05443287_101531</name>
</gene>
<evidence type="ECO:0000313" key="2">
    <source>
        <dbReference type="Proteomes" id="UP000198707"/>
    </source>
</evidence>
<sequence length="292" mass="32962">MTPRIEFDYQLRHLGWAYATIRDDAGQEAHMTASYLTPALDDLLYALVKLVQGYQYAAASWEAEPGEYRWILRRGGEHDDAVELTVLRFNSQFPSRPEHEGTPVFSTETDMTTVVNTIAGAARRLLTALGERRYAEQWHAGPFPRIELEALEDWLHRSRNQCWDHPPGVIPLRDRVPRKVTTDQLLELNRVAAEHHWGATFNQAAIADRVAPGERHVVLPILANGLHDGDPPPYRCYVWCKDADARTRTLIMLDIAQESIAELPELTAAQLRGLTATLLDQLPPVNLDAPAH</sequence>
<dbReference type="EMBL" id="FNYV01000001">
    <property type="protein sequence ID" value="SEI62309.1"/>
    <property type="molecule type" value="Genomic_DNA"/>
</dbReference>
<protein>
    <submittedName>
        <fullName evidence="1">Uncharacterized protein</fullName>
    </submittedName>
</protein>
<proteinExistence type="predicted"/>
<keyword evidence="2" id="KW-1185">Reference proteome</keyword>
<organism evidence="1 2">
    <name type="scientific">Micromonospora phaseoli</name>
    <dbReference type="NCBI Taxonomy" id="1144548"/>
    <lineage>
        <taxon>Bacteria</taxon>
        <taxon>Bacillati</taxon>
        <taxon>Actinomycetota</taxon>
        <taxon>Actinomycetes</taxon>
        <taxon>Micromonosporales</taxon>
        <taxon>Micromonosporaceae</taxon>
        <taxon>Micromonospora</taxon>
    </lineage>
</organism>
<accession>A0A1H6S337</accession>
<dbReference type="AlphaFoldDB" id="A0A1H6S337"/>